<feature type="compositionally biased region" description="Polar residues" evidence="1">
    <location>
        <begin position="107"/>
        <end position="125"/>
    </location>
</feature>
<comment type="caution">
    <text evidence="3">The sequence shown here is derived from an EMBL/GenBank/DDBJ whole genome shotgun (WGS) entry which is preliminary data.</text>
</comment>
<organism evidence="3">
    <name type="scientific">mine drainage metagenome</name>
    <dbReference type="NCBI Taxonomy" id="410659"/>
    <lineage>
        <taxon>unclassified sequences</taxon>
        <taxon>metagenomes</taxon>
        <taxon>ecological metagenomes</taxon>
    </lineage>
</organism>
<dbReference type="AlphaFoldDB" id="T0ZUC5"/>
<keyword evidence="2" id="KW-1133">Transmembrane helix</keyword>
<feature type="transmembrane region" description="Helical" evidence="2">
    <location>
        <begin position="39"/>
        <end position="60"/>
    </location>
</feature>
<proteinExistence type="predicted"/>
<evidence type="ECO:0000313" key="3">
    <source>
        <dbReference type="EMBL" id="EQD51886.1"/>
    </source>
</evidence>
<gene>
    <name evidence="3" type="ORF">B1B_10820</name>
</gene>
<dbReference type="Gene3D" id="1.25.40.10">
    <property type="entry name" value="Tetratricopeptide repeat domain"/>
    <property type="match status" value="1"/>
</dbReference>
<dbReference type="Pfam" id="PF14559">
    <property type="entry name" value="TPR_19"/>
    <property type="match status" value="1"/>
</dbReference>
<feature type="region of interest" description="Disordered" evidence="1">
    <location>
        <begin position="103"/>
        <end position="176"/>
    </location>
</feature>
<evidence type="ECO:0000256" key="1">
    <source>
        <dbReference type="SAM" id="MobiDB-lite"/>
    </source>
</evidence>
<dbReference type="SUPFAM" id="SSF48452">
    <property type="entry name" value="TPR-like"/>
    <property type="match status" value="1"/>
</dbReference>
<dbReference type="EMBL" id="AUZY01007020">
    <property type="protein sequence ID" value="EQD51886.1"/>
    <property type="molecule type" value="Genomic_DNA"/>
</dbReference>
<reference evidence="3" key="2">
    <citation type="journal article" date="2014" name="ISME J.">
        <title>Microbial stratification in low pH oxic and suboxic macroscopic growths along an acid mine drainage.</title>
        <authorList>
            <person name="Mendez-Garcia C."/>
            <person name="Mesa V."/>
            <person name="Sprenger R.R."/>
            <person name="Richter M."/>
            <person name="Diez M.S."/>
            <person name="Solano J."/>
            <person name="Bargiela R."/>
            <person name="Golyshina O.V."/>
            <person name="Manteca A."/>
            <person name="Ramos J.L."/>
            <person name="Gallego J.R."/>
            <person name="Llorente I."/>
            <person name="Martins Dos Santos V.A."/>
            <person name="Jensen O.N."/>
            <person name="Pelaez A.I."/>
            <person name="Sanchez J."/>
            <person name="Ferrer M."/>
        </authorList>
    </citation>
    <scope>NUCLEOTIDE SEQUENCE</scope>
</reference>
<name>T0ZUC5_9ZZZZ</name>
<accession>T0ZUC5</accession>
<keyword evidence="2" id="KW-0812">Transmembrane</keyword>
<sequence>MSLINDMLRDLAEREPRSAHTTPGIAVVPKAARHRPKSLVRLAFGVGLIAILLGASAWFARRLLNEPAQPHLRAAVAVPLHPLLPSPARLEPVHPAILTGAVRTRRQATPSKPSLRQSPVPSSVASVRMPPHPVHAAPLRSSHRAPDVIAFPQSSIEIAPTRPETPAREVSEDLASAERATHRGNWRRAIRDLGAALAINPDLESARGSLVRLDLAHGRITSAQHLLIQGIRLAKTRPHWRETALNWLARAGDAHAAWILSRRYAPHPLSAHPRYLTLEAALAQATDHWPAARTLYTRMTALQPDNAWAWAGLGIALDQLGQAPAALRADRKAVALGTLTSALTDYLTHRIHALDQMVAPHEPPRRP</sequence>
<protein>
    <submittedName>
        <fullName evidence="3">TPR repeat-containing protein</fullName>
    </submittedName>
</protein>
<keyword evidence="2" id="KW-0472">Membrane</keyword>
<evidence type="ECO:0000256" key="2">
    <source>
        <dbReference type="SAM" id="Phobius"/>
    </source>
</evidence>
<dbReference type="InterPro" id="IPR011990">
    <property type="entry name" value="TPR-like_helical_dom_sf"/>
</dbReference>
<reference evidence="3" key="1">
    <citation type="submission" date="2013-08" db="EMBL/GenBank/DDBJ databases">
        <authorList>
            <person name="Mendez C."/>
            <person name="Richter M."/>
            <person name="Ferrer M."/>
            <person name="Sanchez J."/>
        </authorList>
    </citation>
    <scope>NUCLEOTIDE SEQUENCE</scope>
</reference>